<dbReference type="InterPro" id="IPR032472">
    <property type="entry name" value="ArgoL2"/>
</dbReference>
<dbReference type="Gene3D" id="2.170.260.10">
    <property type="entry name" value="paz domain"/>
    <property type="match status" value="1"/>
</dbReference>
<dbReference type="InterPro" id="IPR045246">
    <property type="entry name" value="Piwi_ago-like"/>
</dbReference>
<feature type="compositionally biased region" description="Polar residues" evidence="1">
    <location>
        <begin position="329"/>
        <end position="343"/>
    </location>
</feature>
<dbReference type="InterPro" id="IPR003165">
    <property type="entry name" value="Piwi"/>
</dbReference>
<dbReference type="SUPFAM" id="SSF101690">
    <property type="entry name" value="PAZ domain"/>
    <property type="match status" value="1"/>
</dbReference>
<feature type="domain" description="Piwi" evidence="2">
    <location>
        <begin position="619"/>
        <end position="935"/>
    </location>
</feature>
<dbReference type="Gene3D" id="3.40.50.2300">
    <property type="match status" value="1"/>
</dbReference>
<reference evidence="3" key="2">
    <citation type="submission" date="2023-06" db="EMBL/GenBank/DDBJ databases">
        <authorList>
            <consortium name="Lawrence Berkeley National Laboratory"/>
            <person name="Haridas S."/>
            <person name="Hensen N."/>
            <person name="Bonometti L."/>
            <person name="Westerberg I."/>
            <person name="Brannstrom I.O."/>
            <person name="Guillou S."/>
            <person name="Cros-Aarteil S."/>
            <person name="Calhoun S."/>
            <person name="Kuo A."/>
            <person name="Mondo S."/>
            <person name="Pangilinan J."/>
            <person name="Riley R."/>
            <person name="Labutti K."/>
            <person name="Andreopoulos B."/>
            <person name="Lipzen A."/>
            <person name="Chen C."/>
            <person name="Yanf M."/>
            <person name="Daum C."/>
            <person name="Ng V."/>
            <person name="Clum A."/>
            <person name="Steindorff A."/>
            <person name="Ohm R."/>
            <person name="Martin F."/>
            <person name="Silar P."/>
            <person name="Natvig D."/>
            <person name="Lalanne C."/>
            <person name="Gautier V."/>
            <person name="Ament-Velasquez S.L."/>
            <person name="Kruys A."/>
            <person name="Hutchinson M.I."/>
            <person name="Powell A.J."/>
            <person name="Barry K."/>
            <person name="Miller A.N."/>
            <person name="Grigoriev I.V."/>
            <person name="Debuchy R."/>
            <person name="Gladieux P."/>
            <person name="Thoren M.H."/>
            <person name="Johannesson H."/>
        </authorList>
    </citation>
    <scope>NUCLEOTIDE SEQUENCE</scope>
    <source>
        <strain evidence="3">CBS 955.72</strain>
    </source>
</reference>
<evidence type="ECO:0000259" key="2">
    <source>
        <dbReference type="PROSITE" id="PS50822"/>
    </source>
</evidence>
<keyword evidence="4" id="KW-1185">Reference proteome</keyword>
<dbReference type="SMART" id="SM01163">
    <property type="entry name" value="DUF1785"/>
    <property type="match status" value="1"/>
</dbReference>
<dbReference type="Pfam" id="PF02171">
    <property type="entry name" value="Piwi"/>
    <property type="match status" value="1"/>
</dbReference>
<organism evidence="3 4">
    <name type="scientific">Lasiosphaeria hispida</name>
    <dbReference type="NCBI Taxonomy" id="260671"/>
    <lineage>
        <taxon>Eukaryota</taxon>
        <taxon>Fungi</taxon>
        <taxon>Dikarya</taxon>
        <taxon>Ascomycota</taxon>
        <taxon>Pezizomycotina</taxon>
        <taxon>Sordariomycetes</taxon>
        <taxon>Sordariomycetidae</taxon>
        <taxon>Sordariales</taxon>
        <taxon>Lasiosphaeriaceae</taxon>
        <taxon>Lasiosphaeria</taxon>
    </lineage>
</organism>
<dbReference type="PROSITE" id="PS50822">
    <property type="entry name" value="PIWI"/>
    <property type="match status" value="1"/>
</dbReference>
<evidence type="ECO:0000256" key="1">
    <source>
        <dbReference type="SAM" id="MobiDB-lite"/>
    </source>
</evidence>
<dbReference type="AlphaFoldDB" id="A0AAJ0HG47"/>
<dbReference type="Pfam" id="PF16488">
    <property type="entry name" value="ArgoL2"/>
    <property type="match status" value="1"/>
</dbReference>
<name>A0AAJ0HG47_9PEZI</name>
<feature type="region of interest" description="Disordered" evidence="1">
    <location>
        <begin position="77"/>
        <end position="103"/>
    </location>
</feature>
<dbReference type="EMBL" id="JAUIQD010000005">
    <property type="protein sequence ID" value="KAK3349981.1"/>
    <property type="molecule type" value="Genomic_DNA"/>
</dbReference>
<feature type="compositionally biased region" description="Basic and acidic residues" evidence="1">
    <location>
        <begin position="94"/>
        <end position="103"/>
    </location>
</feature>
<evidence type="ECO:0000313" key="3">
    <source>
        <dbReference type="EMBL" id="KAK3349981.1"/>
    </source>
</evidence>
<dbReference type="InterPro" id="IPR036397">
    <property type="entry name" value="RNaseH_sf"/>
</dbReference>
<dbReference type="Gene3D" id="3.30.420.10">
    <property type="entry name" value="Ribonuclease H-like superfamily/Ribonuclease H"/>
    <property type="match status" value="1"/>
</dbReference>
<comment type="caution">
    <text evidence="3">The sequence shown here is derived from an EMBL/GenBank/DDBJ whole genome shotgun (WGS) entry which is preliminary data.</text>
</comment>
<reference evidence="3" key="1">
    <citation type="journal article" date="2023" name="Mol. Phylogenet. Evol.">
        <title>Genome-scale phylogeny and comparative genomics of the fungal order Sordariales.</title>
        <authorList>
            <person name="Hensen N."/>
            <person name="Bonometti L."/>
            <person name="Westerberg I."/>
            <person name="Brannstrom I.O."/>
            <person name="Guillou S."/>
            <person name="Cros-Aarteil S."/>
            <person name="Calhoun S."/>
            <person name="Haridas S."/>
            <person name="Kuo A."/>
            <person name="Mondo S."/>
            <person name="Pangilinan J."/>
            <person name="Riley R."/>
            <person name="LaButti K."/>
            <person name="Andreopoulos B."/>
            <person name="Lipzen A."/>
            <person name="Chen C."/>
            <person name="Yan M."/>
            <person name="Daum C."/>
            <person name="Ng V."/>
            <person name="Clum A."/>
            <person name="Steindorff A."/>
            <person name="Ohm R.A."/>
            <person name="Martin F."/>
            <person name="Silar P."/>
            <person name="Natvig D.O."/>
            <person name="Lalanne C."/>
            <person name="Gautier V."/>
            <person name="Ament-Velasquez S.L."/>
            <person name="Kruys A."/>
            <person name="Hutchinson M.I."/>
            <person name="Powell A.J."/>
            <person name="Barry K."/>
            <person name="Miller A.N."/>
            <person name="Grigoriev I.V."/>
            <person name="Debuchy R."/>
            <person name="Gladieux P."/>
            <person name="Hiltunen Thoren M."/>
            <person name="Johannesson H."/>
        </authorList>
    </citation>
    <scope>NUCLEOTIDE SEQUENCE</scope>
    <source>
        <strain evidence="3">CBS 955.72</strain>
    </source>
</reference>
<dbReference type="Pfam" id="PF08699">
    <property type="entry name" value="ArgoL1"/>
    <property type="match status" value="1"/>
</dbReference>
<protein>
    <submittedName>
        <fullName evidence="3">Ribonuclease H-like domain-containing protein</fullName>
    </submittedName>
</protein>
<dbReference type="SUPFAM" id="SSF53098">
    <property type="entry name" value="Ribonuclease H-like"/>
    <property type="match status" value="1"/>
</dbReference>
<dbReference type="Proteomes" id="UP001275084">
    <property type="component" value="Unassembled WGS sequence"/>
</dbReference>
<dbReference type="GO" id="GO:0003676">
    <property type="term" value="F:nucleic acid binding"/>
    <property type="evidence" value="ECO:0007669"/>
    <property type="project" value="InterPro"/>
</dbReference>
<evidence type="ECO:0000313" key="4">
    <source>
        <dbReference type="Proteomes" id="UP001275084"/>
    </source>
</evidence>
<dbReference type="PANTHER" id="PTHR22891">
    <property type="entry name" value="EUKARYOTIC TRANSLATION INITIATION FACTOR 2C"/>
    <property type="match status" value="1"/>
</dbReference>
<gene>
    <name evidence="3" type="ORF">B0T25DRAFT_482817</name>
</gene>
<dbReference type="InterPro" id="IPR012337">
    <property type="entry name" value="RNaseH-like_sf"/>
</dbReference>
<dbReference type="InterPro" id="IPR014811">
    <property type="entry name" value="ArgoL1"/>
</dbReference>
<dbReference type="SMART" id="SM00950">
    <property type="entry name" value="Piwi"/>
    <property type="match status" value="1"/>
</dbReference>
<dbReference type="CDD" id="cd04657">
    <property type="entry name" value="Piwi_ago-like"/>
    <property type="match status" value="1"/>
</dbReference>
<dbReference type="InterPro" id="IPR036085">
    <property type="entry name" value="PAZ_dom_sf"/>
</dbReference>
<accession>A0AAJ0HG47</accession>
<proteinExistence type="predicted"/>
<sequence>MEDAWIQANSSPAGQLTTKMGRLAASNTPDPSTHIFPFRPNFGHEGIKTELWANYFKLNLTVRSLFAYSLTISRPVPVEEEGKPPKKGGKSTSGKKDGDAADTPKGKKLAIIIQLALDQLPEQAVIASEFKQQVITLKKLDLPETNAINVQITDRARPDKWVVTFNGPESLQIDDLMEYLITMKDVDSSFPKFAREIDAIGVILGHMARTDPGTTAIGSGRFFAFDNARADAARDIDQSMVTILRGYFQSVRPATGRLLVNTNVTHGIFRRAGNLGAILTKKGLNRMQTISAQNIDFRYAAQLKEVNSKFLSRVRVRVHFPGKRAGEFSGSQDATSSGLATSRDNLDKNGKEIEEGASPQFTVPRFSYGGPQHVKFLLRAREPQPGEKPKRAPKGLQWGTYVTVAQYYMAKYDHEADLSLPVINTSPPGRRPNYSLAELVEILPGQTIKAKLSPIEQDAMIQFACRPPPSNAHSIVTSARQLLAYDSNNLLLNNFGIAVGKELIKVLARQLPPPEVAYMSSRGNSAQSVLPNDGGWLMKQVKVIRPGRLINNWTYLYFGQGQNPKPTVKNFVQFMKNNVGIQINPTPNPSQIPADGVCVAGNVTLEAAFASLAKCRPQLIFVVLPSKDAVTYNTIKKLGDIAYGFQTVCVQADKFMSEKGQLGYFANVGLKVNLKFGGVNHKLSRDIELIKAGKTMVVGYDVTHPTNMAPGAAANAPSLVGLVASIDRDLAQWPAYVWSMKGKVEMLDDTLVHGFKSRLQLWGRNNKGQLPENIVIFRDGVSEGQFSQVLDQELPKIREACLSLYTSSRRPRISLIVSVKRHQTRFYPTDPTKIHSRSKSPREGTVVDRGVTSVRYWDFFLQAHASLQGTARPAHYTVLLDEIFRADYGAAAANALEKMTHEMCYLYGRATKAVSICPPAYYADLVCTRARIHNDELFDDNQSVASGKSAAATKIIHESLKDTMYYI</sequence>
<feature type="region of interest" description="Disordered" evidence="1">
    <location>
        <begin position="325"/>
        <end position="351"/>
    </location>
</feature>